<proteinExistence type="predicted"/>
<protein>
    <submittedName>
        <fullName evidence="1">Uncharacterized protein</fullName>
    </submittedName>
</protein>
<name>A0A6J7XRC8_9CAUD</name>
<evidence type="ECO:0000313" key="1">
    <source>
        <dbReference type="EMBL" id="CAB5238357.1"/>
    </source>
</evidence>
<gene>
    <name evidence="1" type="ORF">UFOVP164_25</name>
</gene>
<sequence length="60" mass="6911">MRLADEYCAVGVAEQDGAHSCVVIRFNYTTIRLPEQQARKLADDILRNANYLWPIEEKNT</sequence>
<dbReference type="EMBL" id="LR798458">
    <property type="protein sequence ID" value="CAB5238357.1"/>
    <property type="molecule type" value="Genomic_DNA"/>
</dbReference>
<reference evidence="1" key="1">
    <citation type="submission" date="2020-05" db="EMBL/GenBank/DDBJ databases">
        <authorList>
            <person name="Chiriac C."/>
            <person name="Salcher M."/>
            <person name="Ghai R."/>
            <person name="Kavagutti S V."/>
        </authorList>
    </citation>
    <scope>NUCLEOTIDE SEQUENCE</scope>
</reference>
<accession>A0A6J7XRC8</accession>
<organism evidence="1">
    <name type="scientific">uncultured Caudovirales phage</name>
    <dbReference type="NCBI Taxonomy" id="2100421"/>
    <lineage>
        <taxon>Viruses</taxon>
        <taxon>Duplodnaviria</taxon>
        <taxon>Heunggongvirae</taxon>
        <taxon>Uroviricota</taxon>
        <taxon>Caudoviricetes</taxon>
        <taxon>Peduoviridae</taxon>
        <taxon>Maltschvirus</taxon>
        <taxon>Maltschvirus maltsch</taxon>
    </lineage>
</organism>